<proteinExistence type="predicted"/>
<gene>
    <name evidence="1" type="ORF">HMPREF9020_01480</name>
</gene>
<evidence type="ECO:0000313" key="2">
    <source>
        <dbReference type="Proteomes" id="UP000005777"/>
    </source>
</evidence>
<keyword evidence="2" id="KW-1185">Reference proteome</keyword>
<dbReference type="HOGENOM" id="CLU_3011755_0_0_11"/>
<comment type="caution">
    <text evidence="1">The sequence shown here is derived from an EMBL/GenBank/DDBJ whole genome shotgun (WGS) entry which is preliminary data.</text>
</comment>
<organism evidence="1 2">
    <name type="scientific">Scardovia inopinata F0304</name>
    <dbReference type="NCBI Taxonomy" id="641146"/>
    <lineage>
        <taxon>Bacteria</taxon>
        <taxon>Bacillati</taxon>
        <taxon>Actinomycetota</taxon>
        <taxon>Actinomycetes</taxon>
        <taxon>Bifidobacteriales</taxon>
        <taxon>Bifidobacteriaceae</taxon>
        <taxon>Scardovia</taxon>
    </lineage>
</organism>
<name>W1MXB9_SCAIO</name>
<reference evidence="1 2" key="1">
    <citation type="submission" date="2012-01" db="EMBL/GenBank/DDBJ databases">
        <title>The Genome Sequence of Scardovia inopinata F0304.</title>
        <authorList>
            <consortium name="The Broad Institute Genome Sequencing Platform"/>
            <person name="Ward D."/>
            <person name="Earl A."/>
            <person name="Feldgarden M."/>
            <person name="Gevers D."/>
            <person name="Young S."/>
            <person name="Zeng Q."/>
            <person name="Koehrsen M."/>
            <person name="Alvarado L."/>
            <person name="Berlin A.M."/>
            <person name="Borenstein D."/>
            <person name="Chapman S.B."/>
            <person name="Chen Z."/>
            <person name="Engels R."/>
            <person name="Freedman E."/>
            <person name="Gellesch M."/>
            <person name="Goldberg J."/>
            <person name="Griggs A."/>
            <person name="Gujja S."/>
            <person name="Heilman E.R."/>
            <person name="Heiman D.I."/>
            <person name="Hepburn T.A."/>
            <person name="Howarth C."/>
            <person name="Jen D."/>
            <person name="Larson L."/>
            <person name="Mehta T."/>
            <person name="Park D."/>
            <person name="Pearson M."/>
            <person name="Richards J."/>
            <person name="Roberts A."/>
            <person name="Saif S."/>
            <person name="Shea T.D."/>
            <person name="Shenoy N."/>
            <person name="Sisk P."/>
            <person name="Stolte C."/>
            <person name="Sykes S.N."/>
            <person name="Walk T."/>
            <person name="White J."/>
            <person name="Yandava C."/>
            <person name="Izard J."/>
            <person name="Baranova O.V."/>
            <person name="Blanton J.M."/>
            <person name="Tanner A.C."/>
            <person name="Dewhirst F."/>
            <person name="Haas B."/>
            <person name="Nusbaum C."/>
            <person name="Birren B."/>
        </authorList>
    </citation>
    <scope>NUCLEOTIDE SEQUENCE [LARGE SCALE GENOMIC DNA]</scope>
    <source>
        <strain evidence="1 2">F0304</strain>
    </source>
</reference>
<dbReference type="AlphaFoldDB" id="W1MXB9"/>
<accession>W1MXB9</accession>
<evidence type="ECO:0000313" key="1">
    <source>
        <dbReference type="EMBL" id="EQW18109.1"/>
    </source>
</evidence>
<dbReference type="Proteomes" id="UP000005777">
    <property type="component" value="Unassembled WGS sequence"/>
</dbReference>
<sequence>MTVKSPVVEQSSLTDVFFAVLLPIFSRRVAYKILESHSFIVKPCDDRPGSDYNELL</sequence>
<dbReference type="EMBL" id="ADCX01000002">
    <property type="protein sequence ID" value="EQW18109.1"/>
    <property type="molecule type" value="Genomic_DNA"/>
</dbReference>
<protein>
    <submittedName>
        <fullName evidence="1">Uncharacterized protein</fullName>
    </submittedName>
</protein>